<name>F8NUN7_SERL9</name>
<dbReference type="RefSeq" id="XP_007318017.1">
    <property type="nucleotide sequence ID" value="XM_007317955.1"/>
</dbReference>
<reference evidence="1" key="1">
    <citation type="submission" date="2011-04" db="EMBL/GenBank/DDBJ databases">
        <title>Evolution of plant cell wall degrading machinery underlies the functional diversity of forest fungi.</title>
        <authorList>
            <consortium name="US DOE Joint Genome Institute (JGI-PGF)"/>
            <person name="Eastwood D.C."/>
            <person name="Floudas D."/>
            <person name="Binder M."/>
            <person name="Majcherczyk A."/>
            <person name="Schneider P."/>
            <person name="Aerts A."/>
            <person name="Asiegbu F.O."/>
            <person name="Baker S.E."/>
            <person name="Barry K."/>
            <person name="Bendiksby M."/>
            <person name="Blumentritt M."/>
            <person name="Coutinho P.M."/>
            <person name="Cullen D."/>
            <person name="Cullen D."/>
            <person name="Gathman A."/>
            <person name="Goodell B."/>
            <person name="Henrissat B."/>
            <person name="Ihrmark K."/>
            <person name="Kauserud H."/>
            <person name="Kohler A."/>
            <person name="LaButti K."/>
            <person name="Lapidus A."/>
            <person name="Lavin J.L."/>
            <person name="Lee Y.-H."/>
            <person name="Lindquist E."/>
            <person name="Lilly W."/>
            <person name="Lucas S."/>
            <person name="Morin E."/>
            <person name="Murat C."/>
            <person name="Oguiza J.A."/>
            <person name="Park J."/>
            <person name="Pisabarro A.G."/>
            <person name="Riley R."/>
            <person name="Rosling A."/>
            <person name="Salamov A."/>
            <person name="Schmidt O."/>
            <person name="Schmutz J."/>
            <person name="Skrede I."/>
            <person name="Stenlid J."/>
            <person name="Wiebenga A."/>
            <person name="Xie X."/>
            <person name="Kues U."/>
            <person name="Hibbett D.S."/>
            <person name="Hoffmeister D."/>
            <person name="Hogberg N."/>
            <person name="Martin F."/>
            <person name="Grigoriev I.V."/>
            <person name="Watkinson S.C."/>
        </authorList>
    </citation>
    <scope>NUCLEOTIDE SEQUENCE</scope>
    <source>
        <strain evidence="1">S7.9</strain>
    </source>
</reference>
<dbReference type="Proteomes" id="UP000008064">
    <property type="component" value="Unassembled WGS sequence"/>
</dbReference>
<organism>
    <name type="scientific">Serpula lacrymans var. lacrymans (strain S7.9)</name>
    <name type="common">Dry rot fungus</name>
    <dbReference type="NCBI Taxonomy" id="578457"/>
    <lineage>
        <taxon>Eukaryota</taxon>
        <taxon>Fungi</taxon>
        <taxon>Dikarya</taxon>
        <taxon>Basidiomycota</taxon>
        <taxon>Agaricomycotina</taxon>
        <taxon>Agaricomycetes</taxon>
        <taxon>Agaricomycetidae</taxon>
        <taxon>Boletales</taxon>
        <taxon>Coniophorineae</taxon>
        <taxon>Serpulaceae</taxon>
        <taxon>Serpula</taxon>
    </lineage>
</organism>
<evidence type="ECO:0000313" key="1">
    <source>
        <dbReference type="EMBL" id="EGO25895.1"/>
    </source>
</evidence>
<accession>F8NUN7</accession>
<sequence>MLTSKSHGLKAADSVYKGKDKIECPRPSNARLARFSYGRHDIAAVVYVSFERVCATKLAGAVTAAVGRGISCMDGVEMSLFIMKPSESPVTLAAWETFPSSRTPSRRGRTVYWSASIGLRVVRCRSRVTSLGMMQMSRRGVRFSTSSRATSSCRAGFLVGLRWRGYELRRLDRRMNAM</sequence>
<gene>
    <name evidence="1" type="ORF">SERLADRAFT_466679</name>
</gene>
<dbReference type="KEGG" id="sla:SERLADRAFT_466679"/>
<dbReference type="HOGENOM" id="CLU_1514180_0_0_1"/>
<feature type="non-terminal residue" evidence="1">
    <location>
        <position position="178"/>
    </location>
</feature>
<proteinExistence type="predicted"/>
<dbReference type="EMBL" id="GL945433">
    <property type="protein sequence ID" value="EGO25895.1"/>
    <property type="molecule type" value="Genomic_DNA"/>
</dbReference>
<protein>
    <submittedName>
        <fullName evidence="1">Uncharacterized protein</fullName>
    </submittedName>
</protein>
<dbReference type="AlphaFoldDB" id="F8NUN7"/>
<dbReference type="GeneID" id="18819105"/>